<evidence type="ECO:0000313" key="3">
    <source>
        <dbReference type="Proteomes" id="UP000068067"/>
    </source>
</evidence>
<feature type="transmembrane region" description="Helical" evidence="1">
    <location>
        <begin position="12"/>
        <end position="30"/>
    </location>
</feature>
<dbReference type="RefSeq" id="WP_053544401.1">
    <property type="nucleotide sequence ID" value="NZ_CP009220.1"/>
</dbReference>
<keyword evidence="1" id="KW-0812">Transmembrane</keyword>
<name>A0A0M4CF25_9CORY</name>
<dbReference type="EMBL" id="CP009220">
    <property type="protein sequence ID" value="ALC05302.1"/>
    <property type="molecule type" value="Genomic_DNA"/>
</dbReference>
<organism evidence="2 3">
    <name type="scientific">Corynebacterium deserti GIMN1.010</name>
    <dbReference type="NCBI Taxonomy" id="931089"/>
    <lineage>
        <taxon>Bacteria</taxon>
        <taxon>Bacillati</taxon>
        <taxon>Actinomycetota</taxon>
        <taxon>Actinomycetes</taxon>
        <taxon>Mycobacteriales</taxon>
        <taxon>Corynebacteriaceae</taxon>
        <taxon>Corynebacterium</taxon>
    </lineage>
</organism>
<proteinExistence type="predicted"/>
<dbReference type="KEGG" id="cdx:CDES_04285"/>
<keyword evidence="1" id="KW-1133">Transmembrane helix</keyword>
<dbReference type="Proteomes" id="UP000068067">
    <property type="component" value="Chromosome"/>
</dbReference>
<reference evidence="2 3" key="1">
    <citation type="submission" date="2014-08" db="EMBL/GenBank/DDBJ databases">
        <title>Complete genome sequence of Corynebacterium deserti GIMN1.010 (=DSM 45689), isolated from desert sand in western China.</title>
        <authorList>
            <person name="Ruckert C."/>
            <person name="Albersmeier A."/>
            <person name="Kalinowski J."/>
        </authorList>
    </citation>
    <scope>NUCLEOTIDE SEQUENCE [LARGE SCALE GENOMIC DNA]</scope>
    <source>
        <strain evidence="2 3">GIMN1.010</strain>
    </source>
</reference>
<accession>A0A0M4CF25</accession>
<evidence type="ECO:0000313" key="2">
    <source>
        <dbReference type="EMBL" id="ALC05302.1"/>
    </source>
</evidence>
<dbReference type="STRING" id="931089.CDES_04285"/>
<sequence length="60" mass="6584">MSKIRDALSADSISVITVFIFLAGLAILNWVFHVEWAWALLFAAPLAASLAVVQLKGDRR</sequence>
<keyword evidence="3" id="KW-1185">Reference proteome</keyword>
<evidence type="ECO:0000256" key="1">
    <source>
        <dbReference type="SAM" id="Phobius"/>
    </source>
</evidence>
<dbReference type="AlphaFoldDB" id="A0A0M4CF25"/>
<protein>
    <submittedName>
        <fullName evidence="2">Putative membrane protein</fullName>
    </submittedName>
</protein>
<keyword evidence="1" id="KW-0472">Membrane</keyword>
<feature type="transmembrane region" description="Helical" evidence="1">
    <location>
        <begin position="36"/>
        <end position="55"/>
    </location>
</feature>
<dbReference type="PATRIC" id="fig|931089.4.peg.865"/>
<gene>
    <name evidence="2" type="ORF">CDES_04285</name>
</gene>